<dbReference type="EMBL" id="AP028923">
    <property type="protein sequence ID" value="BET02914.1"/>
    <property type="molecule type" value="Genomic_DNA"/>
</dbReference>
<accession>A0ABN7BEW7</accession>
<name>A0ABN7BEW7_9HEMI</name>
<keyword evidence="2" id="KW-1185">Reference proteome</keyword>
<proteinExistence type="predicted"/>
<protein>
    <recommendedName>
        <fullName evidence="3">Transposase Tc1-like domain-containing protein</fullName>
    </recommendedName>
</protein>
<evidence type="ECO:0000313" key="2">
    <source>
        <dbReference type="Proteomes" id="UP001307889"/>
    </source>
</evidence>
<evidence type="ECO:0008006" key="3">
    <source>
        <dbReference type="Google" id="ProtNLM"/>
    </source>
</evidence>
<reference evidence="1 2" key="1">
    <citation type="submission" date="2023-09" db="EMBL/GenBank/DDBJ databases">
        <title>Nesidiocoris tenuis whole genome shotgun sequence.</title>
        <authorList>
            <person name="Shibata T."/>
            <person name="Shimoda M."/>
            <person name="Kobayashi T."/>
            <person name="Uehara T."/>
        </authorList>
    </citation>
    <scope>NUCLEOTIDE SEQUENCE [LARGE SCALE GENOMIC DNA]</scope>
    <source>
        <strain evidence="1 2">Japan</strain>
    </source>
</reference>
<evidence type="ECO:0000313" key="1">
    <source>
        <dbReference type="EMBL" id="BET02914.1"/>
    </source>
</evidence>
<dbReference type="Proteomes" id="UP001307889">
    <property type="component" value="Chromosome 15"/>
</dbReference>
<sequence length="99" mass="11398">MARAISPPTRIVVPRMEILNLMNQIVIRFGISRSTVNLGRTSLDKNVAKTYNKKRHHSRGTFHRHWPIHVKSFTAIDIRKGRRSQVRSGEIKNGNITMP</sequence>
<organism evidence="1 2">
    <name type="scientific">Nesidiocoris tenuis</name>
    <dbReference type="NCBI Taxonomy" id="355587"/>
    <lineage>
        <taxon>Eukaryota</taxon>
        <taxon>Metazoa</taxon>
        <taxon>Ecdysozoa</taxon>
        <taxon>Arthropoda</taxon>
        <taxon>Hexapoda</taxon>
        <taxon>Insecta</taxon>
        <taxon>Pterygota</taxon>
        <taxon>Neoptera</taxon>
        <taxon>Paraneoptera</taxon>
        <taxon>Hemiptera</taxon>
        <taxon>Heteroptera</taxon>
        <taxon>Panheteroptera</taxon>
        <taxon>Cimicomorpha</taxon>
        <taxon>Miridae</taxon>
        <taxon>Dicyphina</taxon>
        <taxon>Nesidiocoris</taxon>
    </lineage>
</organism>
<gene>
    <name evidence="1" type="ORF">NTJ_15732</name>
</gene>